<dbReference type="AlphaFoldDB" id="A0A6M3JEG8"/>
<sequence length="56" mass="6767">MKKVRIYSAFCQSNQNDWRFYLVQVRANNKKEALEKLQAYCREGGIIEKNTIRRTR</sequence>
<reference evidence="1" key="1">
    <citation type="submission" date="2020-03" db="EMBL/GenBank/DDBJ databases">
        <title>The deep terrestrial virosphere.</title>
        <authorList>
            <person name="Holmfeldt K."/>
            <person name="Nilsson E."/>
            <person name="Simone D."/>
            <person name="Lopez-Fernandez M."/>
            <person name="Wu X."/>
            <person name="de Brujin I."/>
            <person name="Lundin D."/>
            <person name="Andersson A."/>
            <person name="Bertilsson S."/>
            <person name="Dopson M."/>
        </authorList>
    </citation>
    <scope>NUCLEOTIDE SEQUENCE</scope>
    <source>
        <strain evidence="1">MM415A07499</strain>
    </source>
</reference>
<evidence type="ECO:0000313" key="1">
    <source>
        <dbReference type="EMBL" id="QJA68250.1"/>
    </source>
</evidence>
<accession>A0A6M3JEG8</accession>
<dbReference type="EMBL" id="MT141600">
    <property type="protein sequence ID" value="QJA68250.1"/>
    <property type="molecule type" value="Genomic_DNA"/>
</dbReference>
<organism evidence="1">
    <name type="scientific">viral metagenome</name>
    <dbReference type="NCBI Taxonomy" id="1070528"/>
    <lineage>
        <taxon>unclassified sequences</taxon>
        <taxon>metagenomes</taxon>
        <taxon>organismal metagenomes</taxon>
    </lineage>
</organism>
<name>A0A6M3JEG8_9ZZZZ</name>
<proteinExistence type="predicted"/>
<protein>
    <submittedName>
        <fullName evidence="1">Uncharacterized protein</fullName>
    </submittedName>
</protein>
<gene>
    <name evidence="1" type="ORF">MM415A07499_0008</name>
</gene>